<dbReference type="GO" id="GO:0008270">
    <property type="term" value="F:zinc ion binding"/>
    <property type="evidence" value="ECO:0007669"/>
    <property type="project" value="InterPro"/>
</dbReference>
<dbReference type="GO" id="GO:0003677">
    <property type="term" value="F:DNA binding"/>
    <property type="evidence" value="ECO:0007669"/>
    <property type="project" value="InterPro"/>
</dbReference>
<dbReference type="Proteomes" id="UP000197065">
    <property type="component" value="Unassembled WGS sequence"/>
</dbReference>
<organism evidence="2 3">
    <name type="scientific">Arboricoccus pini</name>
    <dbReference type="NCBI Taxonomy" id="1963835"/>
    <lineage>
        <taxon>Bacteria</taxon>
        <taxon>Pseudomonadati</taxon>
        <taxon>Pseudomonadota</taxon>
        <taxon>Alphaproteobacteria</taxon>
        <taxon>Geminicoccales</taxon>
        <taxon>Geminicoccaceae</taxon>
        <taxon>Arboricoccus</taxon>
    </lineage>
</organism>
<protein>
    <submittedName>
        <fullName evidence="2">Transcriptional regulator, MucR family</fullName>
    </submittedName>
</protein>
<dbReference type="InterPro" id="IPR041920">
    <property type="entry name" value="ROS/MUCR_sf"/>
</dbReference>
<dbReference type="InterPro" id="IPR008807">
    <property type="entry name" value="ROS_MUCR"/>
</dbReference>
<evidence type="ECO:0000313" key="2">
    <source>
        <dbReference type="EMBL" id="SNB74970.1"/>
    </source>
</evidence>
<evidence type="ECO:0000313" key="3">
    <source>
        <dbReference type="Proteomes" id="UP000197065"/>
    </source>
</evidence>
<dbReference type="OrthoDB" id="9809693at2"/>
<evidence type="ECO:0000256" key="1">
    <source>
        <dbReference type="ARBA" id="ARBA00007031"/>
    </source>
</evidence>
<dbReference type="Pfam" id="PF05443">
    <property type="entry name" value="ROS_MUCR"/>
    <property type="match status" value="1"/>
</dbReference>
<dbReference type="EMBL" id="FYEH01000012">
    <property type="protein sequence ID" value="SNB74970.1"/>
    <property type="molecule type" value="Genomic_DNA"/>
</dbReference>
<name>A0A212RR66_9PROT</name>
<gene>
    <name evidence="2" type="ORF">SAMN07250955_11271</name>
</gene>
<dbReference type="RefSeq" id="WP_088562438.1">
    <property type="nucleotide sequence ID" value="NZ_FYEH01000012.1"/>
</dbReference>
<dbReference type="GO" id="GO:0006355">
    <property type="term" value="P:regulation of DNA-templated transcription"/>
    <property type="evidence" value="ECO:0007669"/>
    <property type="project" value="InterPro"/>
</dbReference>
<reference evidence="2 3" key="1">
    <citation type="submission" date="2017-06" db="EMBL/GenBank/DDBJ databases">
        <authorList>
            <person name="Kim H.J."/>
            <person name="Triplett B.A."/>
        </authorList>
    </citation>
    <scope>NUCLEOTIDE SEQUENCE [LARGE SCALE GENOMIC DNA]</scope>
    <source>
        <strain evidence="2 3">B29T1</strain>
    </source>
</reference>
<dbReference type="Gene3D" id="1.10.10.1550">
    <property type="entry name" value="ROS/MUCR transcriptional regulator protein"/>
    <property type="match status" value="1"/>
</dbReference>
<proteinExistence type="inferred from homology"/>
<accession>A0A212RR66</accession>
<comment type="similarity">
    <text evidence="1">Belongs to the ros/MucR family.</text>
</comment>
<dbReference type="AlphaFoldDB" id="A0A212RR66"/>
<keyword evidence="3" id="KW-1185">Reference proteome</keyword>
<sequence>MSQPIEERELIALTSEIVAAYVSNNQVATSDLPILISSVFKSMANVGQSTEAPAPEKLNPAVPVKKSVHPDYIVCLEDGKKLKMLKRHLRTRYNMTPADYRRKWGLPEDYPMVAPNYTEQRSGLAKKIGLGQKRPVEPAAEIVANTVRPGRRVAGRKKVG</sequence>